<comment type="caution">
    <text evidence="1">The sequence shown here is derived from an EMBL/GenBank/DDBJ whole genome shotgun (WGS) entry which is preliminary data.</text>
</comment>
<dbReference type="Proteomes" id="UP001497700">
    <property type="component" value="Unassembled WGS sequence"/>
</dbReference>
<gene>
    <name evidence="1" type="ORF">F4820DRAFT_225483</name>
</gene>
<reference evidence="1 2" key="1">
    <citation type="journal article" date="2022" name="New Phytol.">
        <title>Ecological generalism drives hyperdiversity of secondary metabolite gene clusters in xylarialean endophytes.</title>
        <authorList>
            <person name="Franco M.E.E."/>
            <person name="Wisecaver J.H."/>
            <person name="Arnold A.E."/>
            <person name="Ju Y.M."/>
            <person name="Slot J.C."/>
            <person name="Ahrendt S."/>
            <person name="Moore L.P."/>
            <person name="Eastman K.E."/>
            <person name="Scott K."/>
            <person name="Konkel Z."/>
            <person name="Mondo S.J."/>
            <person name="Kuo A."/>
            <person name="Hayes R.D."/>
            <person name="Haridas S."/>
            <person name="Andreopoulos B."/>
            <person name="Riley R."/>
            <person name="LaButti K."/>
            <person name="Pangilinan J."/>
            <person name="Lipzen A."/>
            <person name="Amirebrahimi M."/>
            <person name="Yan J."/>
            <person name="Adam C."/>
            <person name="Keymanesh K."/>
            <person name="Ng V."/>
            <person name="Louie K."/>
            <person name="Northen T."/>
            <person name="Drula E."/>
            <person name="Henrissat B."/>
            <person name="Hsieh H.M."/>
            <person name="Youens-Clark K."/>
            <person name="Lutzoni F."/>
            <person name="Miadlikowska J."/>
            <person name="Eastwood D.C."/>
            <person name="Hamelin R.C."/>
            <person name="Grigoriev I.V."/>
            <person name="U'Ren J.M."/>
        </authorList>
    </citation>
    <scope>NUCLEOTIDE SEQUENCE [LARGE SCALE GENOMIC DNA]</scope>
    <source>
        <strain evidence="1 2">CBS 119005</strain>
    </source>
</reference>
<evidence type="ECO:0000313" key="1">
    <source>
        <dbReference type="EMBL" id="KAI4867164.1"/>
    </source>
</evidence>
<accession>A0ACB9Z7X1</accession>
<evidence type="ECO:0000313" key="2">
    <source>
        <dbReference type="Proteomes" id="UP001497700"/>
    </source>
</evidence>
<proteinExistence type="predicted"/>
<name>A0ACB9Z7X1_9PEZI</name>
<keyword evidence="2" id="KW-1185">Reference proteome</keyword>
<protein>
    <submittedName>
        <fullName evidence="1">Peroxisomal membrane anchor protein conserved region-domain-containing protein</fullName>
    </submittedName>
</protein>
<dbReference type="EMBL" id="MU393450">
    <property type="protein sequence ID" value="KAI4867164.1"/>
    <property type="molecule type" value="Genomic_DNA"/>
</dbReference>
<organism evidence="1 2">
    <name type="scientific">Hypoxylon rubiginosum</name>
    <dbReference type="NCBI Taxonomy" id="110542"/>
    <lineage>
        <taxon>Eukaryota</taxon>
        <taxon>Fungi</taxon>
        <taxon>Dikarya</taxon>
        <taxon>Ascomycota</taxon>
        <taxon>Pezizomycotina</taxon>
        <taxon>Sordariomycetes</taxon>
        <taxon>Xylariomycetidae</taxon>
        <taxon>Xylariales</taxon>
        <taxon>Hypoxylaceae</taxon>
        <taxon>Hypoxylon</taxon>
    </lineage>
</organism>
<sequence length="377" mass="41883">MSDSEDSEKPLKPSSQQSELQSEAASDTSNPQDVDTTDKTLEKARKFLQDEKVKNSSVEKVTKFLESQGLDNTQIQKLLEEEFQQDTQNASPSPIPETSSSRKENPEPEQAVEVKTHKDVETNPPAASSSTSNSPPIITYPEFLTTSSRPPPLITPTRLANILAVSGSIWTALYGVARYAVNPMVENLNDSRSDYYAHVNERLGQLVEKLEDVVSEVPYKNGKPLKSKHDEGAYEDDESTFSDPTELFHRDFGTQTSPMMLAEDRPSSRNTPNQADKPVDAQVRRLAALRASVRELNDMHIRRAEGSADINARLREIRDEVDKLGAPAMMDFSTSYDGLGYGRRSEPDDEVKKAKDAIRSVKGMFLSTRSFPTAAAR</sequence>